<dbReference type="InParanoid" id="K5VA31"/>
<comment type="similarity">
    <text evidence="2">Belongs to the SWC4 family.</text>
</comment>
<dbReference type="SUPFAM" id="SSF46689">
    <property type="entry name" value="Homeodomain-like"/>
    <property type="match status" value="1"/>
</dbReference>
<keyword evidence="4" id="KW-0156">Chromatin regulator</keyword>
<dbReference type="GO" id="GO:0003714">
    <property type="term" value="F:transcription corepressor activity"/>
    <property type="evidence" value="ECO:0007669"/>
    <property type="project" value="TreeGrafter"/>
</dbReference>
<evidence type="ECO:0000256" key="4">
    <source>
        <dbReference type="ARBA" id="ARBA00022853"/>
    </source>
</evidence>
<evidence type="ECO:0000256" key="3">
    <source>
        <dbReference type="ARBA" id="ARBA00019132"/>
    </source>
</evidence>
<dbReference type="Proteomes" id="UP000008370">
    <property type="component" value="Unassembled WGS sequence"/>
</dbReference>
<keyword evidence="13" id="KW-1185">Reference proteome</keyword>
<feature type="compositionally biased region" description="Acidic residues" evidence="10">
    <location>
        <begin position="443"/>
        <end position="461"/>
    </location>
</feature>
<comment type="subcellular location">
    <subcellularLocation>
        <location evidence="1">Nucleus</location>
    </subcellularLocation>
</comment>
<feature type="coiled-coil region" evidence="9">
    <location>
        <begin position="233"/>
        <end position="260"/>
    </location>
</feature>
<dbReference type="InterPro" id="IPR027109">
    <property type="entry name" value="Swc4/Dmap1"/>
</dbReference>
<evidence type="ECO:0000313" key="13">
    <source>
        <dbReference type="Proteomes" id="UP000008370"/>
    </source>
</evidence>
<feature type="compositionally biased region" description="Low complexity" evidence="10">
    <location>
        <begin position="302"/>
        <end position="314"/>
    </location>
</feature>
<feature type="compositionally biased region" description="Pro residues" evidence="10">
    <location>
        <begin position="18"/>
        <end position="27"/>
    </location>
</feature>
<evidence type="ECO:0000256" key="6">
    <source>
        <dbReference type="ARBA" id="ARBA00023163"/>
    </source>
</evidence>
<dbReference type="KEGG" id="pco:PHACADRAFT_192098"/>
<keyword evidence="9" id="KW-0175">Coiled coil</keyword>
<feature type="region of interest" description="Disordered" evidence="10">
    <location>
        <begin position="433"/>
        <end position="485"/>
    </location>
</feature>
<dbReference type="Gene3D" id="1.10.10.60">
    <property type="entry name" value="Homeodomain-like"/>
    <property type="match status" value="1"/>
</dbReference>
<dbReference type="InterPro" id="IPR032563">
    <property type="entry name" value="DAMP1_SANT-like"/>
</dbReference>
<evidence type="ECO:0000256" key="7">
    <source>
        <dbReference type="ARBA" id="ARBA00023242"/>
    </source>
</evidence>
<evidence type="ECO:0000256" key="5">
    <source>
        <dbReference type="ARBA" id="ARBA00023015"/>
    </source>
</evidence>
<organism evidence="12 13">
    <name type="scientific">Phanerochaete carnosa (strain HHB-10118-sp)</name>
    <name type="common">White-rot fungus</name>
    <name type="synonym">Peniophora carnosa</name>
    <dbReference type="NCBI Taxonomy" id="650164"/>
    <lineage>
        <taxon>Eukaryota</taxon>
        <taxon>Fungi</taxon>
        <taxon>Dikarya</taxon>
        <taxon>Basidiomycota</taxon>
        <taxon>Agaricomycotina</taxon>
        <taxon>Agaricomycetes</taxon>
        <taxon>Polyporales</taxon>
        <taxon>Phanerochaetaceae</taxon>
        <taxon>Phanerochaete</taxon>
    </lineage>
</organism>
<dbReference type="InterPro" id="IPR001005">
    <property type="entry name" value="SANT/Myb"/>
</dbReference>
<accession>K5VA31</accession>
<protein>
    <recommendedName>
        <fullName evidence="3">SWR1-complex protein 4</fullName>
    </recommendedName>
</protein>
<dbReference type="PANTHER" id="PTHR12855">
    <property type="entry name" value="DNA METHYLTRANSFERASE 1-ASSOCIATED PROTEIN 1 FAMILY MEMBER"/>
    <property type="match status" value="1"/>
</dbReference>
<dbReference type="RefSeq" id="XP_007392283.1">
    <property type="nucleotide sequence ID" value="XM_007392221.1"/>
</dbReference>
<feature type="compositionally biased region" description="Basic residues" evidence="10">
    <location>
        <begin position="476"/>
        <end position="485"/>
    </location>
</feature>
<comment type="function">
    <text evidence="8">Component of the SWR1 complex which mediates the ATP-dependent exchange of histone H2A for the H2A variant HZT1 leading to transcriptional regulation of selected genes by chromatin remodeling. Component of the NuA4 histone acetyltransferase complex which is involved in transcriptional activation of selected genes principally by acetylation of nucleosomal histone H4 and H2A. The NuA4 complex is also involved in DNA repair.</text>
</comment>
<sequence length="485" mass="54129">MAGPSAADVRSVFSLPSTPGPSQPKAPPATERARKPEGMSRELYSLIGQSAPTLVAQLAKPRLKQKPNLGGGGRAKWEWRSFQNQVRSDGLRLSHWVKAGTPHDAEYPFAQYNVQNTTYTYTQDEYTKFLVDKDWTREETDYLFDLVRQYDQRFYIVADRYEYPEGPQRSMEDLKDRYFSVCRKLVRNRPWSGDEGAKAQILSSYAFDKEREVMRKKYLESLESRTPNEIAEEEALFTELKRLEQNERRFKKERDELLRTLLGIESGLPDVQAEEEGITGTSQAESISAVSTKKTKKKVAAEPETPTSASASASYTTVSLAPPIPKKQSAKSAAYDALHCIHRTEVPQLTTATATKAAHQPVYLRSYKLPAPKSANAHKIAQVLGELSVSSSRLVMPTKDNCQKLEALLEAATALVETKKQVDKIDQEIRLAQERLGQGSADGDADADAEEDTMDVDEPIEEDGRAQSVASAKSGRSSRARRQSS</sequence>
<name>K5VA31_PHACS</name>
<dbReference type="FunCoup" id="K5VA31">
    <property type="interactions" value="542"/>
</dbReference>
<reference evidence="12 13" key="1">
    <citation type="journal article" date="2012" name="BMC Genomics">
        <title>Comparative genomics of the white-rot fungi, Phanerochaete carnosa and P. chrysosporium, to elucidate the genetic basis of the distinct wood types they colonize.</title>
        <authorList>
            <person name="Suzuki H."/>
            <person name="MacDonald J."/>
            <person name="Syed K."/>
            <person name="Salamov A."/>
            <person name="Hori C."/>
            <person name="Aerts A."/>
            <person name="Henrissat B."/>
            <person name="Wiebenga A."/>
            <person name="vanKuyk P.A."/>
            <person name="Barry K."/>
            <person name="Lindquist E."/>
            <person name="LaButti K."/>
            <person name="Lapidus A."/>
            <person name="Lucas S."/>
            <person name="Coutinho P."/>
            <person name="Gong Y."/>
            <person name="Samejima M."/>
            <person name="Mahadevan R."/>
            <person name="Abou-Zaid M."/>
            <person name="de Vries R.P."/>
            <person name="Igarashi K."/>
            <person name="Yadav J.S."/>
            <person name="Grigoriev I.V."/>
            <person name="Master E.R."/>
        </authorList>
    </citation>
    <scope>NUCLEOTIDE SEQUENCE [LARGE SCALE GENOMIC DNA]</scope>
    <source>
        <strain evidence="12 13">HHB-10118-sp</strain>
    </source>
</reference>
<proteinExistence type="inferred from homology"/>
<evidence type="ECO:0000313" key="12">
    <source>
        <dbReference type="EMBL" id="EKM59726.1"/>
    </source>
</evidence>
<keyword evidence="5" id="KW-0805">Transcription regulation</keyword>
<dbReference type="HOGENOM" id="CLU_018539_4_1_1"/>
<dbReference type="GO" id="GO:0006338">
    <property type="term" value="P:chromatin remodeling"/>
    <property type="evidence" value="ECO:0007669"/>
    <property type="project" value="InterPro"/>
</dbReference>
<dbReference type="STRING" id="650164.K5VA31"/>
<keyword evidence="6" id="KW-0804">Transcription</keyword>
<feature type="region of interest" description="Disordered" evidence="10">
    <location>
        <begin position="275"/>
        <end position="316"/>
    </location>
</feature>
<evidence type="ECO:0000256" key="9">
    <source>
        <dbReference type="SAM" id="Coils"/>
    </source>
</evidence>
<dbReference type="GO" id="GO:0000812">
    <property type="term" value="C:Swr1 complex"/>
    <property type="evidence" value="ECO:0007669"/>
    <property type="project" value="TreeGrafter"/>
</dbReference>
<evidence type="ECO:0000256" key="1">
    <source>
        <dbReference type="ARBA" id="ARBA00004123"/>
    </source>
</evidence>
<dbReference type="FunFam" id="1.10.10.60:FF:000087">
    <property type="entry name" value="DNA methyltransferase 1-associated protein 1"/>
    <property type="match status" value="1"/>
</dbReference>
<gene>
    <name evidence="12" type="ORF">PHACADRAFT_192098</name>
</gene>
<dbReference type="GO" id="GO:0000122">
    <property type="term" value="P:negative regulation of transcription by RNA polymerase II"/>
    <property type="evidence" value="ECO:0007669"/>
    <property type="project" value="TreeGrafter"/>
</dbReference>
<evidence type="ECO:0000259" key="11">
    <source>
        <dbReference type="SMART" id="SM00717"/>
    </source>
</evidence>
<dbReference type="GO" id="GO:0006281">
    <property type="term" value="P:DNA repair"/>
    <property type="evidence" value="ECO:0007669"/>
    <property type="project" value="InterPro"/>
</dbReference>
<dbReference type="GeneID" id="18910801"/>
<evidence type="ECO:0000256" key="2">
    <source>
        <dbReference type="ARBA" id="ARBA00006918"/>
    </source>
</evidence>
<dbReference type="OrthoDB" id="19740at2759"/>
<feature type="domain" description="Myb-like" evidence="11">
    <location>
        <begin position="131"/>
        <end position="184"/>
    </location>
</feature>
<dbReference type="EMBL" id="JH930469">
    <property type="protein sequence ID" value="EKM59726.1"/>
    <property type="molecule type" value="Genomic_DNA"/>
</dbReference>
<dbReference type="InterPro" id="IPR009057">
    <property type="entry name" value="Homeodomain-like_sf"/>
</dbReference>
<feature type="region of interest" description="Disordered" evidence="10">
    <location>
        <begin position="1"/>
        <end position="38"/>
    </location>
</feature>
<dbReference type="Pfam" id="PF16282">
    <property type="entry name" value="SANT_DAMP1_like"/>
    <property type="match status" value="1"/>
</dbReference>
<keyword evidence="7" id="KW-0539">Nucleus</keyword>
<dbReference type="AlphaFoldDB" id="K5VA31"/>
<evidence type="ECO:0000256" key="8">
    <source>
        <dbReference type="ARBA" id="ARBA00025264"/>
    </source>
</evidence>
<dbReference type="PANTHER" id="PTHR12855:SF10">
    <property type="entry name" value="DNA METHYLTRANSFERASE 1-ASSOCIATED PROTEIN 1"/>
    <property type="match status" value="1"/>
</dbReference>
<evidence type="ECO:0000256" key="10">
    <source>
        <dbReference type="SAM" id="MobiDB-lite"/>
    </source>
</evidence>
<dbReference type="GO" id="GO:0035267">
    <property type="term" value="C:NuA4 histone acetyltransferase complex"/>
    <property type="evidence" value="ECO:0007669"/>
    <property type="project" value="InterPro"/>
</dbReference>
<dbReference type="SMART" id="SM00717">
    <property type="entry name" value="SANT"/>
    <property type="match status" value="1"/>
</dbReference>